<dbReference type="OrthoDB" id="9806257at2"/>
<dbReference type="GO" id="GO:0016491">
    <property type="term" value="F:oxidoreductase activity"/>
    <property type="evidence" value="ECO:0007669"/>
    <property type="project" value="UniProtKB-KW"/>
</dbReference>
<evidence type="ECO:0000256" key="1">
    <source>
        <dbReference type="ARBA" id="ARBA00023002"/>
    </source>
</evidence>
<evidence type="ECO:0000313" key="3">
    <source>
        <dbReference type="EMBL" id="TSE28966.1"/>
    </source>
</evidence>
<evidence type="ECO:0000259" key="2">
    <source>
        <dbReference type="Pfam" id="PF01266"/>
    </source>
</evidence>
<reference evidence="3 4" key="1">
    <citation type="submission" date="2019-07" db="EMBL/GenBank/DDBJ databases">
        <title>Tepidimonas thermarum AA-1 draft genome.</title>
        <authorList>
            <person name="Da Costa M.S."/>
            <person name="Froufe H.J.C."/>
            <person name="Egas C."/>
            <person name="Albuquerque L."/>
        </authorList>
    </citation>
    <scope>NUCLEOTIDE SEQUENCE [LARGE SCALE GENOMIC DNA]</scope>
    <source>
        <strain evidence="3 4">AA-1</strain>
    </source>
</reference>
<feature type="domain" description="FAD dependent oxidoreductase" evidence="2">
    <location>
        <begin position="14"/>
        <end position="59"/>
    </location>
</feature>
<sequence>MSAAPADRQVLVLGARPCTPDMLPVMGPAPRHAGLWFNFGHSHQGFTLGPVAGRLLADMIAGEPPLVDPTPYRPERFG</sequence>
<organism evidence="3 4">
    <name type="scientific">Tepidimonas thermarum</name>
    <dbReference type="NCBI Taxonomy" id="335431"/>
    <lineage>
        <taxon>Bacteria</taxon>
        <taxon>Pseudomonadati</taxon>
        <taxon>Pseudomonadota</taxon>
        <taxon>Betaproteobacteria</taxon>
        <taxon>Burkholderiales</taxon>
        <taxon>Tepidimonas</taxon>
    </lineage>
</organism>
<proteinExistence type="predicted"/>
<dbReference type="Gene3D" id="3.50.50.60">
    <property type="entry name" value="FAD/NAD(P)-binding domain"/>
    <property type="match status" value="1"/>
</dbReference>
<dbReference type="SUPFAM" id="SSF51905">
    <property type="entry name" value="FAD/NAD(P)-binding domain"/>
    <property type="match status" value="1"/>
</dbReference>
<dbReference type="AlphaFoldDB" id="A0A554WZG0"/>
<keyword evidence="1 3" id="KW-0560">Oxidoreductase</keyword>
<dbReference type="GO" id="GO:0005737">
    <property type="term" value="C:cytoplasm"/>
    <property type="evidence" value="ECO:0007669"/>
    <property type="project" value="TreeGrafter"/>
</dbReference>
<evidence type="ECO:0000313" key="4">
    <source>
        <dbReference type="Proteomes" id="UP000318542"/>
    </source>
</evidence>
<dbReference type="Pfam" id="PF01266">
    <property type="entry name" value="DAO"/>
    <property type="match status" value="1"/>
</dbReference>
<keyword evidence="4" id="KW-1185">Reference proteome</keyword>
<comment type="caution">
    <text evidence="3">The sequence shown here is derived from an EMBL/GenBank/DDBJ whole genome shotgun (WGS) entry which is preliminary data.</text>
</comment>
<gene>
    <name evidence="3" type="primary">dadA</name>
    <name evidence="3" type="ORF">Tther_01767</name>
</gene>
<dbReference type="Proteomes" id="UP000318542">
    <property type="component" value="Unassembled WGS sequence"/>
</dbReference>
<protein>
    <submittedName>
        <fullName evidence="3">D-amino acid dehydrogenase</fullName>
        <ecNumber evidence="3">1.4.99.-</ecNumber>
    </submittedName>
</protein>
<accession>A0A554WZG0</accession>
<name>A0A554WZG0_9BURK</name>
<dbReference type="InterPro" id="IPR006076">
    <property type="entry name" value="FAD-dep_OxRdtase"/>
</dbReference>
<dbReference type="PANTHER" id="PTHR13847">
    <property type="entry name" value="SARCOSINE DEHYDROGENASE-RELATED"/>
    <property type="match status" value="1"/>
</dbReference>
<dbReference type="InterPro" id="IPR036188">
    <property type="entry name" value="FAD/NAD-bd_sf"/>
</dbReference>
<dbReference type="PANTHER" id="PTHR13847:SF289">
    <property type="entry name" value="GLYCINE OXIDASE"/>
    <property type="match status" value="1"/>
</dbReference>
<dbReference type="EC" id="1.4.99.-" evidence="3"/>
<dbReference type="EMBL" id="VJOL01000033">
    <property type="protein sequence ID" value="TSE28966.1"/>
    <property type="molecule type" value="Genomic_DNA"/>
</dbReference>